<sequence>MKHYLWRFRSAILMALVGGFIAGLAVAQDDASGSEEPGPLLYYSQAECLRTKADIYRNEAGDGPALIFIGFCEEGIVRPSPGQINPDTTRNSLQDSVIRFTEKQMREVPGLGNLPENMKAVVIVLSWEQITCIRDHFDNVVDVKENTRFTRSGGTGDTVDMVAELKLNECER</sequence>
<dbReference type="AlphaFoldDB" id="A0A845M1N4"/>
<dbReference type="EMBL" id="WTUX01000002">
    <property type="protein sequence ID" value="MZR11433.1"/>
    <property type="molecule type" value="Genomic_DNA"/>
</dbReference>
<organism evidence="2 3">
    <name type="scientific">Maritimibacter harenae</name>
    <dbReference type="NCBI Taxonomy" id="2606218"/>
    <lineage>
        <taxon>Bacteria</taxon>
        <taxon>Pseudomonadati</taxon>
        <taxon>Pseudomonadota</taxon>
        <taxon>Alphaproteobacteria</taxon>
        <taxon>Rhodobacterales</taxon>
        <taxon>Roseobacteraceae</taxon>
        <taxon>Maritimibacter</taxon>
    </lineage>
</organism>
<protein>
    <submittedName>
        <fullName evidence="2">Uncharacterized protein</fullName>
    </submittedName>
</protein>
<gene>
    <name evidence="2" type="ORF">GQE99_00105</name>
</gene>
<proteinExistence type="predicted"/>
<accession>A0A845M1N4</accession>
<dbReference type="Proteomes" id="UP000467322">
    <property type="component" value="Unassembled WGS sequence"/>
</dbReference>
<evidence type="ECO:0000313" key="3">
    <source>
        <dbReference type="Proteomes" id="UP000467322"/>
    </source>
</evidence>
<name>A0A845M1N4_9RHOB</name>
<keyword evidence="3" id="KW-1185">Reference proteome</keyword>
<evidence type="ECO:0000313" key="2">
    <source>
        <dbReference type="EMBL" id="MZR11433.1"/>
    </source>
</evidence>
<dbReference type="RefSeq" id="WP_161349557.1">
    <property type="nucleotide sequence ID" value="NZ_WTUX01000002.1"/>
</dbReference>
<feature type="chain" id="PRO_5033001141" evidence="1">
    <location>
        <begin position="28"/>
        <end position="172"/>
    </location>
</feature>
<evidence type="ECO:0000256" key="1">
    <source>
        <dbReference type="SAM" id="SignalP"/>
    </source>
</evidence>
<comment type="caution">
    <text evidence="2">The sequence shown here is derived from an EMBL/GenBank/DDBJ whole genome shotgun (WGS) entry which is preliminary data.</text>
</comment>
<feature type="signal peptide" evidence="1">
    <location>
        <begin position="1"/>
        <end position="27"/>
    </location>
</feature>
<reference evidence="2 3" key="1">
    <citation type="submission" date="2019-12" db="EMBL/GenBank/DDBJ databases">
        <title>Maritimibacter sp. nov. sp. isolated from sea sand.</title>
        <authorList>
            <person name="Kim J."/>
            <person name="Jeong S.E."/>
            <person name="Jung H.S."/>
            <person name="Jeon C.O."/>
        </authorList>
    </citation>
    <scope>NUCLEOTIDE SEQUENCE [LARGE SCALE GENOMIC DNA]</scope>
    <source>
        <strain evidence="2 3">DP07</strain>
    </source>
</reference>
<keyword evidence="1" id="KW-0732">Signal</keyword>